<comment type="subcellular location">
    <subcellularLocation>
        <location evidence="1">Nucleus</location>
    </subcellularLocation>
</comment>
<dbReference type="Pfam" id="PF02229">
    <property type="entry name" value="PC4"/>
    <property type="match status" value="1"/>
</dbReference>
<dbReference type="GO" id="GO:0003713">
    <property type="term" value="F:transcription coactivator activity"/>
    <property type="evidence" value="ECO:0007669"/>
    <property type="project" value="InterPro"/>
</dbReference>
<feature type="compositionally biased region" description="Basic and acidic residues" evidence="7">
    <location>
        <begin position="46"/>
        <end position="56"/>
    </location>
</feature>
<dbReference type="InterPro" id="IPR009044">
    <property type="entry name" value="ssDNA-bd_transcriptional_reg"/>
</dbReference>
<evidence type="ECO:0000313" key="11">
    <source>
        <dbReference type="Proteomes" id="UP000317494"/>
    </source>
</evidence>
<dbReference type="AlphaFoldDB" id="A0A507DQC4"/>
<reference evidence="11 12" key="1">
    <citation type="journal article" date="2019" name="Sci. Rep.">
        <title>Comparative genomics of chytrid fungi reveal insights into the obligate biotrophic and pathogenic lifestyle of Synchytrium endobioticum.</title>
        <authorList>
            <person name="van de Vossenberg B.T.L.H."/>
            <person name="Warris S."/>
            <person name="Nguyen H.D.T."/>
            <person name="van Gent-Pelzer M.P.E."/>
            <person name="Joly D.L."/>
            <person name="van de Geest H.C."/>
            <person name="Bonants P.J.M."/>
            <person name="Smith D.S."/>
            <person name="Levesque C.A."/>
            <person name="van der Lee T.A.J."/>
        </authorList>
    </citation>
    <scope>NUCLEOTIDE SEQUENCE [LARGE SCALE GENOMIC DNA]</scope>
    <source>
        <strain evidence="9 12">LEV6574</strain>
        <strain evidence="10 11">MB42</strain>
    </source>
</reference>
<evidence type="ECO:0000256" key="1">
    <source>
        <dbReference type="ARBA" id="ARBA00004123"/>
    </source>
</evidence>
<feature type="region of interest" description="Disordered" evidence="7">
    <location>
        <begin position="1"/>
        <end position="59"/>
    </location>
</feature>
<comment type="similarity">
    <text evidence="2">Belongs to the transcriptional coactivator PC4 family.</text>
</comment>
<dbReference type="GO" id="GO:0060261">
    <property type="term" value="P:positive regulation of transcription initiation by RNA polymerase II"/>
    <property type="evidence" value="ECO:0007669"/>
    <property type="project" value="InterPro"/>
</dbReference>
<dbReference type="GO" id="GO:0003677">
    <property type="term" value="F:DNA binding"/>
    <property type="evidence" value="ECO:0007669"/>
    <property type="project" value="UniProtKB-KW"/>
</dbReference>
<feature type="compositionally biased region" description="Acidic residues" evidence="7">
    <location>
        <begin position="9"/>
        <end position="25"/>
    </location>
</feature>
<evidence type="ECO:0000313" key="10">
    <source>
        <dbReference type="EMBL" id="TPX53884.1"/>
    </source>
</evidence>
<organism evidence="10 11">
    <name type="scientific">Synchytrium endobioticum</name>
    <dbReference type="NCBI Taxonomy" id="286115"/>
    <lineage>
        <taxon>Eukaryota</taxon>
        <taxon>Fungi</taxon>
        <taxon>Fungi incertae sedis</taxon>
        <taxon>Chytridiomycota</taxon>
        <taxon>Chytridiomycota incertae sedis</taxon>
        <taxon>Chytridiomycetes</taxon>
        <taxon>Synchytriales</taxon>
        <taxon>Synchytriaceae</taxon>
        <taxon>Synchytrium</taxon>
    </lineage>
</organism>
<dbReference type="Proteomes" id="UP000317494">
    <property type="component" value="Unassembled WGS sequence"/>
</dbReference>
<feature type="compositionally biased region" description="Basic residues" evidence="7">
    <location>
        <begin position="34"/>
        <end position="45"/>
    </location>
</feature>
<evidence type="ECO:0000256" key="2">
    <source>
        <dbReference type="ARBA" id="ARBA00009001"/>
    </source>
</evidence>
<dbReference type="EMBL" id="QEAN01000011">
    <property type="protein sequence ID" value="TPX53884.1"/>
    <property type="molecule type" value="Genomic_DNA"/>
</dbReference>
<dbReference type="InterPro" id="IPR045125">
    <property type="entry name" value="Sub1/Tcp4-like"/>
</dbReference>
<comment type="caution">
    <text evidence="10">The sequence shown here is derived from an EMBL/GenBank/DDBJ whole genome shotgun (WGS) entry which is preliminary data.</text>
</comment>
<evidence type="ECO:0000256" key="5">
    <source>
        <dbReference type="ARBA" id="ARBA00023163"/>
    </source>
</evidence>
<evidence type="ECO:0000256" key="3">
    <source>
        <dbReference type="ARBA" id="ARBA00023015"/>
    </source>
</evidence>
<keyword evidence="3" id="KW-0805">Transcription regulation</keyword>
<gene>
    <name evidence="9" type="ORF">SeLEV6574_g01149</name>
    <name evidence="10" type="ORF">SeMB42_g00569</name>
</gene>
<accession>A0A507DQC4</accession>
<dbReference type="Proteomes" id="UP000320475">
    <property type="component" value="Unassembled WGS sequence"/>
</dbReference>
<dbReference type="InterPro" id="IPR003173">
    <property type="entry name" value="PC4_C"/>
</dbReference>
<sequence length="129" mass="14290">MPKKRKDSEDVDADDAVDDGADYEEGLDKETPSKKKATAQNKKQKKEAGARGKGGADGDIIQVDLDKTKKATVRTFKGKILIDIREYYTDKETEEEKPGKKGIALSVECWNKLKELMVQIDDAIDSAAK</sequence>
<evidence type="ECO:0000256" key="4">
    <source>
        <dbReference type="ARBA" id="ARBA00023125"/>
    </source>
</evidence>
<dbReference type="PANTHER" id="PTHR13215">
    <property type="entry name" value="RNA POLYMERASE II TRANSCRIPTIONAL COACTIVATOR"/>
    <property type="match status" value="1"/>
</dbReference>
<name>A0A507DQC4_9FUNG</name>
<evidence type="ECO:0000256" key="7">
    <source>
        <dbReference type="SAM" id="MobiDB-lite"/>
    </source>
</evidence>
<dbReference type="SUPFAM" id="SSF54447">
    <property type="entry name" value="ssDNA-binding transcriptional regulator domain"/>
    <property type="match status" value="1"/>
</dbReference>
<keyword evidence="6" id="KW-0539">Nucleus</keyword>
<dbReference type="EMBL" id="QEAM01000024">
    <property type="protein sequence ID" value="TPX49972.1"/>
    <property type="molecule type" value="Genomic_DNA"/>
</dbReference>
<evidence type="ECO:0000313" key="9">
    <source>
        <dbReference type="EMBL" id="TPX49972.1"/>
    </source>
</evidence>
<protein>
    <recommendedName>
        <fullName evidence="8">Transcriptional coactivator p15 (PC4) C-terminal domain-containing protein</fullName>
    </recommendedName>
</protein>
<proteinExistence type="inferred from homology"/>
<keyword evidence="5" id="KW-0804">Transcription</keyword>
<keyword evidence="4" id="KW-0238">DNA-binding</keyword>
<evidence type="ECO:0000259" key="8">
    <source>
        <dbReference type="Pfam" id="PF02229"/>
    </source>
</evidence>
<feature type="domain" description="Transcriptional coactivator p15 (PC4) C-terminal" evidence="8">
    <location>
        <begin position="64"/>
        <end position="115"/>
    </location>
</feature>
<evidence type="ECO:0000256" key="6">
    <source>
        <dbReference type="ARBA" id="ARBA00023242"/>
    </source>
</evidence>
<dbReference type="STRING" id="286115.A0A507DQC4"/>
<dbReference type="VEuPathDB" id="FungiDB:SeMB42_g00569"/>
<dbReference type="GO" id="GO:0005634">
    <property type="term" value="C:nucleus"/>
    <property type="evidence" value="ECO:0007669"/>
    <property type="project" value="UniProtKB-SubCell"/>
</dbReference>
<evidence type="ECO:0000313" key="12">
    <source>
        <dbReference type="Proteomes" id="UP000320475"/>
    </source>
</evidence>
<dbReference type="Gene3D" id="2.30.31.10">
    <property type="entry name" value="Transcriptional Coactivator Pc4, Chain A"/>
    <property type="match status" value="1"/>
</dbReference>
<keyword evidence="11" id="KW-1185">Reference proteome</keyword>